<feature type="region of interest" description="Disordered" evidence="1">
    <location>
        <begin position="63"/>
        <end position="185"/>
    </location>
</feature>
<reference evidence="2" key="1">
    <citation type="submission" date="2022-11" db="EMBL/GenBank/DDBJ databases">
        <title>Minimal conservation of predation-associated metabolite biosynthetic gene clusters underscores biosynthetic potential of Myxococcota including descriptions for ten novel species: Archangium lansinium sp. nov., Myxococcus landrumus sp. nov., Nannocystis bai.</title>
        <authorList>
            <person name="Ahearne A."/>
            <person name="Stevens C."/>
            <person name="Phillips K."/>
        </authorList>
    </citation>
    <scope>NUCLEOTIDE SEQUENCE</scope>
    <source>
        <strain evidence="2">Na p29</strain>
    </source>
</reference>
<dbReference type="EMBL" id="JAPNKE010000002">
    <property type="protein sequence ID" value="MCY1008380.1"/>
    <property type="molecule type" value="Genomic_DNA"/>
</dbReference>
<feature type="compositionally biased region" description="Low complexity" evidence="1">
    <location>
        <begin position="123"/>
        <end position="132"/>
    </location>
</feature>
<evidence type="ECO:0000256" key="1">
    <source>
        <dbReference type="SAM" id="MobiDB-lite"/>
    </source>
</evidence>
<evidence type="ECO:0000313" key="3">
    <source>
        <dbReference type="Proteomes" id="UP001150924"/>
    </source>
</evidence>
<comment type="caution">
    <text evidence="2">The sequence shown here is derived from an EMBL/GenBank/DDBJ whole genome shotgun (WGS) entry which is preliminary data.</text>
</comment>
<evidence type="ECO:0000313" key="2">
    <source>
        <dbReference type="EMBL" id="MCY1008380.1"/>
    </source>
</evidence>
<proteinExistence type="predicted"/>
<name>A0A9X3IYU5_9BACT</name>
<dbReference type="PANTHER" id="PTHR24637:SF428">
    <property type="entry name" value="SCAVENGER RECEPTOR CLASS A MEMBER 3"/>
    <property type="match status" value="1"/>
</dbReference>
<protein>
    <submittedName>
        <fullName evidence="2">Collagen-like protein</fullName>
    </submittedName>
</protein>
<accession>A0A9X3IYU5</accession>
<dbReference type="PANTHER" id="PTHR24637">
    <property type="entry name" value="COLLAGEN"/>
    <property type="match status" value="1"/>
</dbReference>
<dbReference type="AlphaFoldDB" id="A0A9X3IYU5"/>
<keyword evidence="2" id="KW-0176">Collagen</keyword>
<gene>
    <name evidence="2" type="ORF">OV079_23045</name>
</gene>
<dbReference type="Proteomes" id="UP001150924">
    <property type="component" value="Unassembled WGS sequence"/>
</dbReference>
<feature type="compositionally biased region" description="Low complexity" evidence="1">
    <location>
        <begin position="141"/>
        <end position="162"/>
    </location>
</feature>
<dbReference type="RefSeq" id="WP_267771012.1">
    <property type="nucleotide sequence ID" value="NZ_JAPNKE010000002.1"/>
</dbReference>
<keyword evidence="3" id="KW-1185">Reference proteome</keyword>
<organism evidence="2 3">
    <name type="scientific">Nannocystis pusilla</name>
    <dbReference type="NCBI Taxonomy" id="889268"/>
    <lineage>
        <taxon>Bacteria</taxon>
        <taxon>Pseudomonadati</taxon>
        <taxon>Myxococcota</taxon>
        <taxon>Polyangia</taxon>
        <taxon>Nannocystales</taxon>
        <taxon>Nannocystaceae</taxon>
        <taxon>Nannocystis</taxon>
    </lineage>
</organism>
<sequence>MVLDENVFDGSTRWLGITVGADPEMTPRAAIVSVPYAMFAGDVRGEINPTHVNIQGFGPVIDQNGQWVGDPSGLIGPAGPPGPAGAAGPAGPEGPAGPAGPEGPAGPAGPAGPEGAPGPAGPAGPAGATGPAGPMGPAGPAGPAGATGPAGPAGPAGVQGPSGPQGPQGPQGPAGPQGPQGPTGIVATASFAGAIDDVPLDPAWVFIGPTVVIVAEAGQRLTGTATAGLAHGTTLTWRRVDLDLCYREGAQPLKNFSGVNFVSPRIEQFANSFTAAGTVLPGAGTWTVGMCIRNNYGGEVLDENNRVNGWVLLTN</sequence>
<dbReference type="Pfam" id="PF01391">
    <property type="entry name" value="Collagen"/>
    <property type="match status" value="1"/>
</dbReference>
<dbReference type="InterPro" id="IPR008160">
    <property type="entry name" value="Collagen"/>
</dbReference>